<dbReference type="EMBL" id="CM020619">
    <property type="protein sequence ID" value="KAK1864484.1"/>
    <property type="molecule type" value="Genomic_DNA"/>
</dbReference>
<evidence type="ECO:0000313" key="2">
    <source>
        <dbReference type="Proteomes" id="UP000798662"/>
    </source>
</evidence>
<proteinExistence type="predicted"/>
<name>A0ACC3C2B7_PYRYE</name>
<dbReference type="Proteomes" id="UP000798662">
    <property type="component" value="Chromosome 2"/>
</dbReference>
<evidence type="ECO:0000313" key="1">
    <source>
        <dbReference type="EMBL" id="KAK1864484.1"/>
    </source>
</evidence>
<organism evidence="1 2">
    <name type="scientific">Pyropia yezoensis</name>
    <name type="common">Susabi-nori</name>
    <name type="synonym">Porphyra yezoensis</name>
    <dbReference type="NCBI Taxonomy" id="2788"/>
    <lineage>
        <taxon>Eukaryota</taxon>
        <taxon>Rhodophyta</taxon>
        <taxon>Bangiophyceae</taxon>
        <taxon>Bangiales</taxon>
        <taxon>Bangiaceae</taxon>
        <taxon>Pyropia</taxon>
    </lineage>
</organism>
<reference evidence="1" key="1">
    <citation type="submission" date="2019-11" db="EMBL/GenBank/DDBJ databases">
        <title>Nori genome reveals adaptations in red seaweeds to the harsh intertidal environment.</title>
        <authorList>
            <person name="Wang D."/>
            <person name="Mao Y."/>
        </authorList>
    </citation>
    <scope>NUCLEOTIDE SEQUENCE</scope>
    <source>
        <tissue evidence="1">Gametophyte</tissue>
    </source>
</reference>
<comment type="caution">
    <text evidence="1">The sequence shown here is derived from an EMBL/GenBank/DDBJ whole genome shotgun (WGS) entry which is preliminary data.</text>
</comment>
<gene>
    <name evidence="1" type="ORF">I4F81_007030</name>
</gene>
<keyword evidence="2" id="KW-1185">Reference proteome</keyword>
<accession>A0ACC3C2B7</accession>
<sequence length="385" mass="42586">MVDQGKSTFVTGGPGVGKSTFLRGFRKALQLKWPRFGEVVVVAPTGSAARTANGQTYHSFFGFPRDYEVQRNDPVEEAARLLKQERFRTIRRRLAFVQALLLDEISMVAADKFDVMCELLRQSRSAASPMCLIYTFGDFLQLGPLAGGFLAFTARSWRELFGTSMLELSLVHRQSDPDFVRAINDARYGNCSPAVMALMKECTVTDSQYEELRCTVLHLLPRHESVERHNSECLLKLCGAHPPKVFVAADSVEHDKDRNPDLPLVDLSRVSVYSRNAALVDCVAPSRVLHCVGARVMLTCNQYLALGLYHGSIGAIASYKADGTPISLSLSEAVLDIGQSFGPGMVNAAISRVGDKRRMYVKSFTGSRLYADRAALAFYRDGLRL</sequence>
<protein>
    <submittedName>
        <fullName evidence="1">Uncharacterized protein</fullName>
    </submittedName>
</protein>